<feature type="transmembrane region" description="Helical" evidence="1">
    <location>
        <begin position="96"/>
        <end position="116"/>
    </location>
</feature>
<evidence type="ECO:0000313" key="2">
    <source>
        <dbReference type="EMBL" id="MFO7191768.1"/>
    </source>
</evidence>
<evidence type="ECO:0000256" key="1">
    <source>
        <dbReference type="SAM" id="Phobius"/>
    </source>
</evidence>
<dbReference type="EMBL" id="QGUI02000048">
    <property type="protein sequence ID" value="MFO7191768.1"/>
    <property type="molecule type" value="Genomic_DNA"/>
</dbReference>
<gene>
    <name evidence="2" type="ORF">DIU77_005950</name>
</gene>
<keyword evidence="1" id="KW-0472">Membrane</keyword>
<proteinExistence type="predicted"/>
<evidence type="ECO:0000313" key="3">
    <source>
        <dbReference type="Proteomes" id="UP000249324"/>
    </source>
</evidence>
<protein>
    <recommendedName>
        <fullName evidence="4">ATP synthase subunit I</fullName>
    </recommendedName>
</protein>
<evidence type="ECO:0008006" key="4">
    <source>
        <dbReference type="Google" id="ProtNLM"/>
    </source>
</evidence>
<reference evidence="2 3" key="1">
    <citation type="journal article" date="2021" name="BMC Genomics">
        <title>Genome-resolved metagenome and metatranscriptome analyses of thermophilic composting reveal key bacterial players and their metabolic interactions.</title>
        <authorList>
            <person name="Braga L.P.P."/>
            <person name="Pereira R.V."/>
            <person name="Martins L.F."/>
            <person name="Moura L.M.S."/>
            <person name="Sanchez F.B."/>
            <person name="Patane J.S.L."/>
            <person name="da Silva A.M."/>
            <person name="Setubal J.C."/>
        </authorList>
    </citation>
    <scope>NUCLEOTIDE SEQUENCE [LARGE SCALE GENOMIC DNA]</scope>
    <source>
        <strain evidence="2">ZC4RG45</strain>
    </source>
</reference>
<keyword evidence="1" id="KW-1133">Transmembrane helix</keyword>
<name>A0ABD6FCJ2_9PSEU</name>
<feature type="transmembrane region" description="Helical" evidence="1">
    <location>
        <begin position="65"/>
        <end position="84"/>
    </location>
</feature>
<feature type="transmembrane region" description="Helical" evidence="1">
    <location>
        <begin position="128"/>
        <end position="148"/>
    </location>
</feature>
<comment type="caution">
    <text evidence="2">The sequence shown here is derived from an EMBL/GenBank/DDBJ whole genome shotgun (WGS) entry which is preliminary data.</text>
</comment>
<dbReference type="AlphaFoldDB" id="A0ABD6FCJ2"/>
<feature type="transmembrane region" description="Helical" evidence="1">
    <location>
        <begin position="40"/>
        <end position="59"/>
    </location>
</feature>
<keyword evidence="1" id="KW-0812">Transmembrane</keyword>
<organism evidence="2 3">
    <name type="scientific">Thermocrispum agreste</name>
    <dbReference type="NCBI Taxonomy" id="37925"/>
    <lineage>
        <taxon>Bacteria</taxon>
        <taxon>Bacillati</taxon>
        <taxon>Actinomycetota</taxon>
        <taxon>Actinomycetes</taxon>
        <taxon>Pseudonocardiales</taxon>
        <taxon>Pseudonocardiaceae</taxon>
        <taxon>Thermocrispum</taxon>
    </lineage>
</organism>
<accession>A0ABD6FCJ2</accession>
<dbReference type="Proteomes" id="UP000249324">
    <property type="component" value="Unassembled WGS sequence"/>
</dbReference>
<sequence length="158" mass="16194">MSEDGATDKATDEITEAAAQVPKTHADSVRKLADAMLRTAVWPSVGVVAAGALVAWLAVGLPGVWGALLGGAIAVASSLLTLVLMKQSAELPPQVVMAVALGGYVVKLVALLIVAITLKGVAWLHPTSLALTLIAAVVVWTGAEVVAFRRTKIPTLIV</sequence>